<dbReference type="GO" id="GO:0006313">
    <property type="term" value="P:DNA transposition"/>
    <property type="evidence" value="ECO:0007669"/>
    <property type="project" value="InterPro"/>
</dbReference>
<dbReference type="KEGG" id="oat:OAN307_c12420"/>
<organism evidence="3 4">
    <name type="scientific">Octadecabacter antarcticus 307</name>
    <dbReference type="NCBI Taxonomy" id="391626"/>
    <lineage>
        <taxon>Bacteria</taxon>
        <taxon>Pseudomonadati</taxon>
        <taxon>Pseudomonadota</taxon>
        <taxon>Alphaproteobacteria</taxon>
        <taxon>Rhodobacterales</taxon>
        <taxon>Roseobacteraceae</taxon>
        <taxon>Octadecabacter</taxon>
    </lineage>
</organism>
<dbReference type="InterPro" id="IPR003346">
    <property type="entry name" value="Transposase_20"/>
</dbReference>
<feature type="domain" description="Transposase IS116/IS110/IS902 C-terminal" evidence="2">
    <location>
        <begin position="306"/>
        <end position="390"/>
    </location>
</feature>
<dbReference type="GO" id="GO:0003677">
    <property type="term" value="F:DNA binding"/>
    <property type="evidence" value="ECO:0007669"/>
    <property type="project" value="InterPro"/>
</dbReference>
<dbReference type="AlphaFoldDB" id="M9R9D4"/>
<sequence length="436" mass="49603">MTDIIITQTAPVLVAIDISKARDEVLIAIADKKRCRRLTVLNQLDDFNRLITSLACYGRPVRVAFEATGNYHRALAYHLAAAGFELKLVSSVALARTREALHNSWDKNDPKDAQVILHMMEIGNEQFYHDPLVRGTNDIQERSKTHDIVSKSKTELWHRVVAPSCGTELWHRVVAPSCGTELWHRVLTHYLPLYFPEADRFHRSSRSDWFFAFLERYPSPHLISAMSKEAFIADAWDVVGLKVAKERLLSDIYETAKVSVGLPVAADSDAISMFRLVLGEGRSLIAQRNQIEDRAVALLKDLPDYKLLTSIPGIGPINALTILAEAGDVRRFRHHRQFLKFCGMDLATMQSGTFRGQTKLSKYGNARLRRTLWMAGQVAILQRTNSFRDKFERYIAKDRHNTHLRRKAYTAIAAKMARTVHGIIKHGEPYRPFFEG</sequence>
<dbReference type="EMBL" id="CP003740">
    <property type="protein sequence ID" value="AGI66941.1"/>
    <property type="molecule type" value="Genomic_DNA"/>
</dbReference>
<reference evidence="3 4" key="1">
    <citation type="journal article" date="2013" name="PLoS ONE">
        <title>Poles Apart: Arctic and Antarctic Octadecabacter strains Share High Genome Plasticity and a New Type of Xanthorhodopsin.</title>
        <authorList>
            <person name="Vollmers J."/>
            <person name="Voget S."/>
            <person name="Dietrich S."/>
            <person name="Gollnow K."/>
            <person name="Smits M."/>
            <person name="Meyer K."/>
            <person name="Brinkhoff T."/>
            <person name="Simon M."/>
            <person name="Daniel R."/>
        </authorList>
    </citation>
    <scope>NUCLEOTIDE SEQUENCE [LARGE SCALE GENOMIC DNA]</scope>
    <source>
        <strain evidence="3 4">307</strain>
    </source>
</reference>
<dbReference type="PANTHER" id="PTHR33055:SF17">
    <property type="entry name" value="THIRD ORF IN TRANSPOSON ISC1491"/>
    <property type="match status" value="1"/>
</dbReference>
<dbReference type="Pfam" id="PF02371">
    <property type="entry name" value="Transposase_20"/>
    <property type="match status" value="1"/>
</dbReference>
<evidence type="ECO:0000313" key="4">
    <source>
        <dbReference type="Proteomes" id="UP000005307"/>
    </source>
</evidence>
<evidence type="ECO:0000259" key="1">
    <source>
        <dbReference type="Pfam" id="PF01548"/>
    </source>
</evidence>
<dbReference type="PANTHER" id="PTHR33055">
    <property type="entry name" value="TRANSPOSASE FOR INSERTION SEQUENCE ELEMENT IS1111A"/>
    <property type="match status" value="1"/>
</dbReference>
<dbReference type="GO" id="GO:0004803">
    <property type="term" value="F:transposase activity"/>
    <property type="evidence" value="ECO:0007669"/>
    <property type="project" value="InterPro"/>
</dbReference>
<keyword evidence="4" id="KW-1185">Reference proteome</keyword>
<name>M9R9D4_9RHOB</name>
<dbReference type="NCBIfam" id="NF033542">
    <property type="entry name" value="transpos_IS110"/>
    <property type="match status" value="1"/>
</dbReference>
<accession>M9R9D4</accession>
<protein>
    <submittedName>
        <fullName evidence="3">Uncharacterized protein</fullName>
    </submittedName>
</protein>
<dbReference type="eggNOG" id="COG3547">
    <property type="taxonomic scope" value="Bacteria"/>
</dbReference>
<dbReference type="InterPro" id="IPR047650">
    <property type="entry name" value="Transpos_IS110"/>
</dbReference>
<dbReference type="Pfam" id="PF01548">
    <property type="entry name" value="DEDD_Tnp_IS110"/>
    <property type="match status" value="1"/>
</dbReference>
<gene>
    <name evidence="3" type="ORF">OAN307_c12420</name>
</gene>
<dbReference type="InterPro" id="IPR002525">
    <property type="entry name" value="Transp_IS110-like_N"/>
</dbReference>
<feature type="domain" description="Transposase IS110-like N-terminal" evidence="1">
    <location>
        <begin position="14"/>
        <end position="121"/>
    </location>
</feature>
<evidence type="ECO:0000313" key="3">
    <source>
        <dbReference type="EMBL" id="AGI66941.1"/>
    </source>
</evidence>
<proteinExistence type="predicted"/>
<dbReference type="OrthoDB" id="8261795at2"/>
<dbReference type="Proteomes" id="UP000005307">
    <property type="component" value="Chromosome"/>
</dbReference>
<dbReference type="HOGENOM" id="CLU_036902_4_1_5"/>
<dbReference type="CDD" id="cd09897">
    <property type="entry name" value="H3TH_FEN1-XPG-like"/>
    <property type="match status" value="1"/>
</dbReference>
<evidence type="ECO:0000259" key="2">
    <source>
        <dbReference type="Pfam" id="PF02371"/>
    </source>
</evidence>